<reference evidence="6" key="1">
    <citation type="submission" date="2017-08" db="EMBL/GenBank/DDBJ databases">
        <authorList>
            <person name="Varghese N."/>
            <person name="Submissions S."/>
        </authorList>
    </citation>
    <scope>NUCLEOTIDE SEQUENCE [LARGE SCALE GENOMIC DNA]</scope>
    <source>
        <strain evidence="6">JC23</strain>
    </source>
</reference>
<keyword evidence="1" id="KW-0805">Transcription regulation</keyword>
<sequence length="231" mass="26525">MDNSTTILARTKELETLPTQERRMVKTLELYLEYFPVKDACLFRYSPIGFLSEGVISFEDGHIHYIHDERYDVRTVTIILDSIQKRKAMFCEGVELFEKTSSHYVIDRDVSSFLVTPLFKGSFVYGYIHSLHLQEFAKVDESLLNEMTKFGNRIGKMIHSSFHSAGDDLLSKRELEVMSRIAEGNTTKEVADTLGISELTAKQYVKLAVKKLNAKNRVHAITEMFRRGILS</sequence>
<dbReference type="PANTHER" id="PTHR44688">
    <property type="entry name" value="DNA-BINDING TRANSCRIPTIONAL ACTIVATOR DEVR_DOSR"/>
    <property type="match status" value="1"/>
</dbReference>
<dbReference type="RefSeq" id="WP_097147690.1">
    <property type="nucleotide sequence ID" value="NZ_OBQC01000001.1"/>
</dbReference>
<dbReference type="PANTHER" id="PTHR44688:SF16">
    <property type="entry name" value="DNA-BINDING TRANSCRIPTIONAL ACTIVATOR DEVR_DOSR"/>
    <property type="match status" value="1"/>
</dbReference>
<evidence type="ECO:0000313" key="5">
    <source>
        <dbReference type="EMBL" id="SOC34838.1"/>
    </source>
</evidence>
<dbReference type="SUPFAM" id="SSF46894">
    <property type="entry name" value="C-terminal effector domain of the bipartite response regulators"/>
    <property type="match status" value="1"/>
</dbReference>
<dbReference type="EMBL" id="OBQC01000001">
    <property type="protein sequence ID" value="SOC34838.1"/>
    <property type="molecule type" value="Genomic_DNA"/>
</dbReference>
<evidence type="ECO:0000256" key="3">
    <source>
        <dbReference type="ARBA" id="ARBA00023163"/>
    </source>
</evidence>
<dbReference type="GO" id="GO:0003677">
    <property type="term" value="F:DNA binding"/>
    <property type="evidence" value="ECO:0007669"/>
    <property type="project" value="UniProtKB-KW"/>
</dbReference>
<evidence type="ECO:0000256" key="2">
    <source>
        <dbReference type="ARBA" id="ARBA00023125"/>
    </source>
</evidence>
<gene>
    <name evidence="5" type="ORF">SAMN05877842_101122</name>
</gene>
<dbReference type="PRINTS" id="PR00038">
    <property type="entry name" value="HTHLUXR"/>
</dbReference>
<keyword evidence="2" id="KW-0238">DNA-binding</keyword>
<dbReference type="InterPro" id="IPR036388">
    <property type="entry name" value="WH-like_DNA-bd_sf"/>
</dbReference>
<dbReference type="Proteomes" id="UP000219252">
    <property type="component" value="Unassembled WGS sequence"/>
</dbReference>
<evidence type="ECO:0000259" key="4">
    <source>
        <dbReference type="PROSITE" id="PS50043"/>
    </source>
</evidence>
<evidence type="ECO:0000256" key="1">
    <source>
        <dbReference type="ARBA" id="ARBA00023015"/>
    </source>
</evidence>
<name>A0A285U0B9_9BACL</name>
<accession>A0A285U0B9</accession>
<dbReference type="AlphaFoldDB" id="A0A285U0B9"/>
<keyword evidence="3" id="KW-0804">Transcription</keyword>
<dbReference type="InterPro" id="IPR016032">
    <property type="entry name" value="Sig_transdc_resp-reg_C-effctor"/>
</dbReference>
<dbReference type="SMART" id="SM00421">
    <property type="entry name" value="HTH_LUXR"/>
    <property type="match status" value="1"/>
</dbReference>
<dbReference type="PROSITE" id="PS50043">
    <property type="entry name" value="HTH_LUXR_2"/>
    <property type="match status" value="1"/>
</dbReference>
<dbReference type="CDD" id="cd06170">
    <property type="entry name" value="LuxR_C_like"/>
    <property type="match status" value="1"/>
</dbReference>
<dbReference type="InterPro" id="IPR000792">
    <property type="entry name" value="Tscrpt_reg_LuxR_C"/>
</dbReference>
<dbReference type="GO" id="GO:0006355">
    <property type="term" value="P:regulation of DNA-templated transcription"/>
    <property type="evidence" value="ECO:0007669"/>
    <property type="project" value="InterPro"/>
</dbReference>
<keyword evidence="6" id="KW-1185">Reference proteome</keyword>
<dbReference type="Pfam" id="PF00196">
    <property type="entry name" value="GerE"/>
    <property type="match status" value="1"/>
</dbReference>
<evidence type="ECO:0000313" key="6">
    <source>
        <dbReference type="Proteomes" id="UP000219252"/>
    </source>
</evidence>
<protein>
    <submittedName>
        <fullName evidence="5">Regulatory LuxR family protein</fullName>
    </submittedName>
</protein>
<feature type="domain" description="HTH luxR-type" evidence="4">
    <location>
        <begin position="163"/>
        <end position="228"/>
    </location>
</feature>
<proteinExistence type="predicted"/>
<dbReference type="Gene3D" id="1.10.10.10">
    <property type="entry name" value="Winged helix-like DNA-binding domain superfamily/Winged helix DNA-binding domain"/>
    <property type="match status" value="1"/>
</dbReference>
<dbReference type="OrthoDB" id="581422at2"/>
<organism evidence="5 6">
    <name type="scientific">Ureibacillus acetophenoni</name>
    <dbReference type="NCBI Taxonomy" id="614649"/>
    <lineage>
        <taxon>Bacteria</taxon>
        <taxon>Bacillati</taxon>
        <taxon>Bacillota</taxon>
        <taxon>Bacilli</taxon>
        <taxon>Bacillales</taxon>
        <taxon>Caryophanaceae</taxon>
        <taxon>Ureibacillus</taxon>
    </lineage>
</organism>